<evidence type="ECO:0000313" key="1">
    <source>
        <dbReference type="EMBL" id="OZM71330.1"/>
    </source>
</evidence>
<dbReference type="EMBL" id="NKYE01000014">
    <property type="protein sequence ID" value="OZM71330.1"/>
    <property type="molecule type" value="Genomic_DNA"/>
</dbReference>
<comment type="caution">
    <text evidence="1">The sequence shown here is derived from an EMBL/GenBank/DDBJ whole genome shotgun (WGS) entry which is preliminary data.</text>
</comment>
<keyword evidence="2" id="KW-1185">Reference proteome</keyword>
<organism evidence="1 2">
    <name type="scientific">Amycolatopsis antarctica</name>
    <dbReference type="NCBI Taxonomy" id="1854586"/>
    <lineage>
        <taxon>Bacteria</taxon>
        <taxon>Bacillati</taxon>
        <taxon>Actinomycetota</taxon>
        <taxon>Actinomycetes</taxon>
        <taxon>Pseudonocardiales</taxon>
        <taxon>Pseudonocardiaceae</taxon>
        <taxon>Amycolatopsis</taxon>
    </lineage>
</organism>
<evidence type="ECO:0000313" key="2">
    <source>
        <dbReference type="Proteomes" id="UP000242444"/>
    </source>
</evidence>
<dbReference type="InParanoid" id="A0A263CYT0"/>
<dbReference type="AlphaFoldDB" id="A0A263CYT0"/>
<accession>A0A263CYT0</accession>
<dbReference type="RefSeq" id="WP_133116411.1">
    <property type="nucleotide sequence ID" value="NZ_NKYE01000014.1"/>
</dbReference>
<name>A0A263CYT0_9PSEU</name>
<dbReference type="Proteomes" id="UP000242444">
    <property type="component" value="Unassembled WGS sequence"/>
</dbReference>
<proteinExistence type="predicted"/>
<reference evidence="1 2" key="1">
    <citation type="submission" date="2017-07" db="EMBL/GenBank/DDBJ databases">
        <title>Amycolatopsis antarcticus sp. nov., isolated from the surface of an Antarcticus brown macroalga.</title>
        <authorList>
            <person name="Wang J."/>
            <person name="Leiva S."/>
            <person name="Huang J."/>
            <person name="Huang Y."/>
        </authorList>
    </citation>
    <scope>NUCLEOTIDE SEQUENCE [LARGE SCALE GENOMIC DNA]</scope>
    <source>
        <strain evidence="1 2">AU-G6</strain>
    </source>
</reference>
<gene>
    <name evidence="1" type="ORF">CFN78_21325</name>
</gene>
<sequence length="111" mass="11656">MAGLMMETDGTQQGIAQLDTSFLDKAAAPLANAGRSVADTCGLELPGCADFTRACADTAEKLTQHVESVRQGLLAYQSIGEFGTSRYRTADQVSREAITQAIDREPGMGAG</sequence>
<protein>
    <submittedName>
        <fullName evidence="1">Uncharacterized protein</fullName>
    </submittedName>
</protein>